<protein>
    <recommendedName>
        <fullName evidence="6 15">tRNA (guanine-N(1)-)-methyltransferase</fullName>
        <ecNumber evidence="5 15">2.1.1.228</ecNumber>
    </recommendedName>
    <alternativeName>
        <fullName evidence="12 15">M1G-methyltransferase</fullName>
    </alternativeName>
    <alternativeName>
        <fullName evidence="13 15">tRNA [GM37] methyltransferase</fullName>
    </alternativeName>
</protein>
<dbReference type="PANTHER" id="PTHR46417">
    <property type="entry name" value="TRNA (GUANINE-N(1)-)-METHYLTRANSFERASE"/>
    <property type="match status" value="1"/>
</dbReference>
<dbReference type="FunFam" id="3.40.1280.10:FF:000001">
    <property type="entry name" value="tRNA (guanine-N(1)-)-methyltransferase"/>
    <property type="match status" value="1"/>
</dbReference>
<evidence type="ECO:0000256" key="1">
    <source>
        <dbReference type="ARBA" id="ARBA00002634"/>
    </source>
</evidence>
<dbReference type="CDD" id="cd18080">
    <property type="entry name" value="TrmD-like"/>
    <property type="match status" value="1"/>
</dbReference>
<evidence type="ECO:0000256" key="3">
    <source>
        <dbReference type="ARBA" id="ARBA00007630"/>
    </source>
</evidence>
<keyword evidence="9 15" id="KW-0808">Transferase</keyword>
<evidence type="ECO:0000313" key="20">
    <source>
        <dbReference type="EMBL" id="KKU03466.1"/>
    </source>
</evidence>
<keyword evidence="7 15" id="KW-0963">Cytoplasm</keyword>
<feature type="domain" description="tRNA methyltransferase TRMD/TRM10-type" evidence="19">
    <location>
        <begin position="1"/>
        <end position="216"/>
    </location>
</feature>
<evidence type="ECO:0000313" key="21">
    <source>
        <dbReference type="Proteomes" id="UP000034264"/>
    </source>
</evidence>
<dbReference type="Pfam" id="PF01746">
    <property type="entry name" value="tRNA_m1G_MT"/>
    <property type="match status" value="1"/>
</dbReference>
<reference evidence="20 21" key="1">
    <citation type="journal article" date="2015" name="Nature">
        <title>rRNA introns, odd ribosomes, and small enigmatic genomes across a large radiation of phyla.</title>
        <authorList>
            <person name="Brown C.T."/>
            <person name="Hug L.A."/>
            <person name="Thomas B.C."/>
            <person name="Sharon I."/>
            <person name="Castelle C.J."/>
            <person name="Singh A."/>
            <person name="Wilkins M.J."/>
            <person name="Williams K.H."/>
            <person name="Banfield J.F."/>
        </authorList>
    </citation>
    <scope>NUCLEOTIDE SEQUENCE [LARGE SCALE GENOMIC DNA]</scope>
</reference>
<dbReference type="NCBIfam" id="NF000648">
    <property type="entry name" value="PRK00026.1"/>
    <property type="match status" value="1"/>
</dbReference>
<dbReference type="GO" id="GO:0052906">
    <property type="term" value="F:tRNA (guanine(37)-N1)-methyltransferase activity"/>
    <property type="evidence" value="ECO:0007669"/>
    <property type="project" value="UniProtKB-UniRule"/>
</dbReference>
<dbReference type="GO" id="GO:0005829">
    <property type="term" value="C:cytosol"/>
    <property type="evidence" value="ECO:0007669"/>
    <property type="project" value="TreeGrafter"/>
</dbReference>
<dbReference type="InterPro" id="IPR023148">
    <property type="entry name" value="tRNA_m1G_MeTrfase_C_sf"/>
</dbReference>
<dbReference type="AlphaFoldDB" id="A0A0G1M5B3"/>
<dbReference type="GO" id="GO:0002939">
    <property type="term" value="P:tRNA N1-guanine methylation"/>
    <property type="evidence" value="ECO:0007669"/>
    <property type="project" value="TreeGrafter"/>
</dbReference>
<dbReference type="InterPro" id="IPR029028">
    <property type="entry name" value="Alpha/beta_knot_MTases"/>
</dbReference>
<comment type="catalytic activity">
    <reaction evidence="14 15 17">
        <text>guanosine(37) in tRNA + S-adenosyl-L-methionine = N(1)-methylguanosine(37) in tRNA + S-adenosyl-L-homocysteine + H(+)</text>
        <dbReference type="Rhea" id="RHEA:36899"/>
        <dbReference type="Rhea" id="RHEA-COMP:10145"/>
        <dbReference type="Rhea" id="RHEA-COMP:10147"/>
        <dbReference type="ChEBI" id="CHEBI:15378"/>
        <dbReference type="ChEBI" id="CHEBI:57856"/>
        <dbReference type="ChEBI" id="CHEBI:59789"/>
        <dbReference type="ChEBI" id="CHEBI:73542"/>
        <dbReference type="ChEBI" id="CHEBI:74269"/>
        <dbReference type="EC" id="2.1.1.228"/>
    </reaction>
</comment>
<keyword evidence="8 15" id="KW-0489">Methyltransferase</keyword>
<evidence type="ECO:0000256" key="5">
    <source>
        <dbReference type="ARBA" id="ARBA00012807"/>
    </source>
</evidence>
<dbReference type="EMBL" id="LCKS01000001">
    <property type="protein sequence ID" value="KKU03466.1"/>
    <property type="molecule type" value="Genomic_DNA"/>
</dbReference>
<evidence type="ECO:0000256" key="15">
    <source>
        <dbReference type="HAMAP-Rule" id="MF_00605"/>
    </source>
</evidence>
<dbReference type="HAMAP" id="MF_00605">
    <property type="entry name" value="TrmD"/>
    <property type="match status" value="1"/>
</dbReference>
<dbReference type="NCBIfam" id="TIGR00088">
    <property type="entry name" value="trmD"/>
    <property type="match status" value="1"/>
</dbReference>
<comment type="subunit">
    <text evidence="4 15 17">Homodimer.</text>
</comment>
<evidence type="ECO:0000256" key="6">
    <source>
        <dbReference type="ARBA" id="ARBA00014679"/>
    </source>
</evidence>
<evidence type="ECO:0000256" key="17">
    <source>
        <dbReference type="RuleBase" id="RU003464"/>
    </source>
</evidence>
<dbReference type="InterPro" id="IPR029026">
    <property type="entry name" value="tRNA_m1G_MTases_N"/>
</dbReference>
<evidence type="ECO:0000256" key="13">
    <source>
        <dbReference type="ARBA" id="ARBA00033392"/>
    </source>
</evidence>
<proteinExistence type="inferred from homology"/>
<keyword evidence="11 15" id="KW-0819">tRNA processing</keyword>
<evidence type="ECO:0000256" key="11">
    <source>
        <dbReference type="ARBA" id="ARBA00022694"/>
    </source>
</evidence>
<evidence type="ECO:0000256" key="2">
    <source>
        <dbReference type="ARBA" id="ARBA00004496"/>
    </source>
</evidence>
<evidence type="ECO:0000256" key="8">
    <source>
        <dbReference type="ARBA" id="ARBA00022603"/>
    </source>
</evidence>
<dbReference type="Gene3D" id="1.10.1270.20">
    <property type="entry name" value="tRNA(m1g37)methyltransferase, domain 2"/>
    <property type="match status" value="1"/>
</dbReference>
<accession>A0A0G1M5B3</accession>
<evidence type="ECO:0000256" key="9">
    <source>
        <dbReference type="ARBA" id="ARBA00022679"/>
    </source>
</evidence>
<dbReference type="EC" id="2.1.1.228" evidence="5 15"/>
<evidence type="ECO:0000256" key="4">
    <source>
        <dbReference type="ARBA" id="ARBA00011738"/>
    </source>
</evidence>
<gene>
    <name evidence="15" type="primary">trmD</name>
    <name evidence="20" type="ORF">UX05_C0001G0095</name>
</gene>
<dbReference type="SUPFAM" id="SSF75217">
    <property type="entry name" value="alpha/beta knot"/>
    <property type="match status" value="1"/>
</dbReference>
<organism evidence="20 21">
    <name type="scientific">Candidatus Amesbacteria bacterium GW2011_GWC2_45_19</name>
    <dbReference type="NCBI Taxonomy" id="1618366"/>
    <lineage>
        <taxon>Bacteria</taxon>
        <taxon>Candidatus Amesiibacteriota</taxon>
    </lineage>
</organism>
<dbReference type="InterPro" id="IPR002649">
    <property type="entry name" value="tRNA_m1G_MeTrfase_TrmD"/>
</dbReference>
<keyword evidence="10 15" id="KW-0949">S-adenosyl-L-methionine</keyword>
<dbReference type="PANTHER" id="PTHR46417:SF1">
    <property type="entry name" value="TRNA (GUANINE-N(1)-)-METHYLTRANSFERASE"/>
    <property type="match status" value="1"/>
</dbReference>
<evidence type="ECO:0000256" key="16">
    <source>
        <dbReference type="PIRSR" id="PIRSR000386-1"/>
    </source>
</evidence>
<dbReference type="Gene3D" id="3.40.1280.10">
    <property type="match status" value="1"/>
</dbReference>
<evidence type="ECO:0000259" key="19">
    <source>
        <dbReference type="Pfam" id="PF01746"/>
    </source>
</evidence>
<evidence type="ECO:0000256" key="10">
    <source>
        <dbReference type="ARBA" id="ARBA00022691"/>
    </source>
</evidence>
<evidence type="ECO:0000256" key="12">
    <source>
        <dbReference type="ARBA" id="ARBA00029736"/>
    </source>
</evidence>
<sequence>MVIDVLTLFPEMFAGPFSQSIIKRAQDKSVVKINIHNLRDWTTDKYKSVDDKPYGGGPGMVMRVDIIDTAVSKLKVQSAKCKIILLDAGGEKFSQGLARDLAHDEHLILICGHYEGVDRRVHEHIADEIISIGDYVSSGGEIPAMILVDSITRLLPGALGNPDSLSEESFSHNPQLTTNPQTEYPQYTRPEEYKGWKVPEILLSGDHAKIKKWRKRK</sequence>
<evidence type="ECO:0000256" key="7">
    <source>
        <dbReference type="ARBA" id="ARBA00022490"/>
    </source>
</evidence>
<dbReference type="Proteomes" id="UP000034264">
    <property type="component" value="Unassembled WGS sequence"/>
</dbReference>
<dbReference type="PATRIC" id="fig|1618366.3.peg.97"/>
<comment type="function">
    <text evidence="1 15 17">Specifically methylates guanosine-37 in various tRNAs.</text>
</comment>
<comment type="caution">
    <text evidence="20">The sequence shown here is derived from an EMBL/GenBank/DDBJ whole genome shotgun (WGS) entry which is preliminary data.</text>
</comment>
<dbReference type="InterPro" id="IPR016009">
    <property type="entry name" value="tRNA_MeTrfase_TRMD/TRM10"/>
</dbReference>
<name>A0A0G1M5B3_9BACT</name>
<comment type="subcellular location">
    <subcellularLocation>
        <location evidence="2 15 17">Cytoplasm</location>
    </subcellularLocation>
</comment>
<feature type="binding site" evidence="15 16">
    <location>
        <position position="112"/>
    </location>
    <ligand>
        <name>S-adenosyl-L-methionine</name>
        <dbReference type="ChEBI" id="CHEBI:59789"/>
    </ligand>
</feature>
<feature type="region of interest" description="Disordered" evidence="18">
    <location>
        <begin position="164"/>
        <end position="188"/>
    </location>
</feature>
<comment type="caution">
    <text evidence="15">Lacks conserved residue(s) required for the propagation of feature annotation.</text>
</comment>
<evidence type="ECO:0000256" key="18">
    <source>
        <dbReference type="SAM" id="MobiDB-lite"/>
    </source>
</evidence>
<dbReference type="PIRSF" id="PIRSF000386">
    <property type="entry name" value="tRNA_mtase"/>
    <property type="match status" value="1"/>
</dbReference>
<feature type="compositionally biased region" description="Polar residues" evidence="18">
    <location>
        <begin position="164"/>
        <end position="185"/>
    </location>
</feature>
<comment type="similarity">
    <text evidence="3 15 17">Belongs to the RNA methyltransferase TrmD family.</text>
</comment>
<evidence type="ECO:0000256" key="14">
    <source>
        <dbReference type="ARBA" id="ARBA00047783"/>
    </source>
</evidence>